<dbReference type="AlphaFoldDB" id="A0A3M6BV93"/>
<accession>A0A3M6BV93</accession>
<reference evidence="1 2" key="1">
    <citation type="submission" date="2018-08" db="EMBL/GenBank/DDBJ databases">
        <title>Recombination of ecologically and evolutionarily significant loci maintains genetic cohesion in the Pseudomonas syringae species complex.</title>
        <authorList>
            <person name="Dillon M."/>
            <person name="Thakur S."/>
            <person name="Almeida R.N.D."/>
            <person name="Weir B.S."/>
            <person name="Guttman D.S."/>
        </authorList>
    </citation>
    <scope>NUCLEOTIDE SEQUENCE [LARGE SCALE GENOMIC DNA]</scope>
    <source>
        <strain evidence="1 2">ICMP 11281</strain>
    </source>
</reference>
<name>A0A3M6BV93_PSEYM</name>
<evidence type="ECO:0000313" key="2">
    <source>
        <dbReference type="Proteomes" id="UP000271631"/>
    </source>
</evidence>
<evidence type="ECO:0000313" key="1">
    <source>
        <dbReference type="EMBL" id="RMV34814.1"/>
    </source>
</evidence>
<protein>
    <submittedName>
        <fullName evidence="1">Uncharacterized protein</fullName>
    </submittedName>
</protein>
<dbReference type="EMBL" id="RBUQ01000213">
    <property type="protein sequence ID" value="RMV34814.1"/>
    <property type="molecule type" value="Genomic_DNA"/>
</dbReference>
<dbReference type="Proteomes" id="UP000271631">
    <property type="component" value="Unassembled WGS sequence"/>
</dbReference>
<organism evidence="1 2">
    <name type="scientific">Pseudomonas syringae pv. maculicola</name>
    <dbReference type="NCBI Taxonomy" id="59511"/>
    <lineage>
        <taxon>Bacteria</taxon>
        <taxon>Pseudomonadati</taxon>
        <taxon>Pseudomonadota</taxon>
        <taxon>Gammaproteobacteria</taxon>
        <taxon>Pseudomonadales</taxon>
        <taxon>Pseudomonadaceae</taxon>
        <taxon>Pseudomonas</taxon>
    </lineage>
</organism>
<proteinExistence type="predicted"/>
<gene>
    <name evidence="1" type="ORF">ALP13_101267</name>
</gene>
<comment type="caution">
    <text evidence="1">The sequence shown here is derived from an EMBL/GenBank/DDBJ whole genome shotgun (WGS) entry which is preliminary data.</text>
</comment>
<sequence length="91" mass="10670">MVLQARFSFEVCGMIYNNHQGTQLTTKQRHMLDQQRHVKQFMNPVLTQQVAETLAVIEARKEQGTKPEKIWFPDRESSWQGTISVAEWMGY</sequence>